<evidence type="ECO:0000313" key="2">
    <source>
        <dbReference type="Proteomes" id="UP000055019"/>
    </source>
</evidence>
<organism evidence="1 2">
    <name type="scientific">Caballeronia arvi</name>
    <dbReference type="NCBI Taxonomy" id="1777135"/>
    <lineage>
        <taxon>Bacteria</taxon>
        <taxon>Pseudomonadati</taxon>
        <taxon>Pseudomonadota</taxon>
        <taxon>Betaproteobacteria</taxon>
        <taxon>Burkholderiales</taxon>
        <taxon>Burkholderiaceae</taxon>
        <taxon>Caballeronia</taxon>
    </lineage>
</organism>
<evidence type="ECO:0008006" key="3">
    <source>
        <dbReference type="Google" id="ProtNLM"/>
    </source>
</evidence>
<dbReference type="Proteomes" id="UP000055019">
    <property type="component" value="Unassembled WGS sequence"/>
</dbReference>
<keyword evidence="2" id="KW-1185">Reference proteome</keyword>
<name>A0A158KYL5_9BURK</name>
<accession>A0A158KYL5</accession>
<evidence type="ECO:0000313" key="1">
    <source>
        <dbReference type="EMBL" id="SAL86222.1"/>
    </source>
</evidence>
<dbReference type="EMBL" id="FCOM02000070">
    <property type="protein sequence ID" value="SAL86222.1"/>
    <property type="molecule type" value="Genomic_DNA"/>
</dbReference>
<dbReference type="RefSeq" id="WP_061151763.1">
    <property type="nucleotide sequence ID" value="NZ_FCOM02000070.1"/>
</dbReference>
<comment type="caution">
    <text evidence="1">The sequence shown here is derived from an EMBL/GenBank/DDBJ whole genome shotgun (WGS) entry which is preliminary data.</text>
</comment>
<proteinExistence type="predicted"/>
<protein>
    <recommendedName>
        <fullName evidence="3">Bacterial surface antigen (D15) domain-containing protein</fullName>
    </recommendedName>
</protein>
<dbReference type="OrthoDB" id="9771071at2"/>
<reference evidence="1" key="1">
    <citation type="submission" date="2016-01" db="EMBL/GenBank/DDBJ databases">
        <authorList>
            <person name="Peeters C."/>
        </authorList>
    </citation>
    <scope>NUCLEOTIDE SEQUENCE [LARGE SCALE GENOMIC DNA]</scope>
    <source>
        <strain evidence="1">LMG 29317</strain>
    </source>
</reference>
<dbReference type="AlphaFoldDB" id="A0A158KYL5"/>
<dbReference type="Gene3D" id="2.40.160.50">
    <property type="entry name" value="membrane protein fhac: a member of the omp85/tpsb transporter family"/>
    <property type="match status" value="1"/>
</dbReference>
<gene>
    <name evidence="1" type="ORF">AWB74_07612</name>
</gene>
<sequence length="186" mass="20366">MLGLTGSKAGGVGPVLNHDSRDIVDAPKQGWYFNLNNIAYRQGIEGSNNFNVYRADFRQYWSHGDGNVFAVRQSNQWTADAPASAYAPVVLRRYTIGEFLGKYMSSFEVEESHRLAARWTATLFAGMACLYGGSRGGCTDSSNRFPNLGAGVQHVLKPAQGIVANLEFALGKEGNKALLFKMGYAW</sequence>